<evidence type="ECO:0000313" key="3">
    <source>
        <dbReference type="Proteomes" id="UP000234865"/>
    </source>
</evidence>
<comment type="caution">
    <text evidence="2">The sequence shown here is derived from an EMBL/GenBank/DDBJ whole genome shotgun (WGS) entry which is preliminary data.</text>
</comment>
<protein>
    <submittedName>
        <fullName evidence="2">RNA polymerase sigma factor, sigma-70 family</fullName>
    </submittedName>
</protein>
<dbReference type="InterPro" id="IPR036388">
    <property type="entry name" value="WH-like_DNA-bd_sf"/>
</dbReference>
<dbReference type="InterPro" id="IPR013324">
    <property type="entry name" value="RNA_pol_sigma_r3/r4-like"/>
</dbReference>
<feature type="domain" description="RNA polymerase sigma-70 region 4" evidence="1">
    <location>
        <begin position="64"/>
        <end position="102"/>
    </location>
</feature>
<dbReference type="GO" id="GO:0006352">
    <property type="term" value="P:DNA-templated transcription initiation"/>
    <property type="evidence" value="ECO:0007669"/>
    <property type="project" value="InterPro"/>
</dbReference>
<reference evidence="3" key="1">
    <citation type="submission" date="2016-08" db="EMBL/GenBank/DDBJ databases">
        <title>Comparative genomics of Lactococcus lactis strain WFLU12 isolated from the gastrointestinal tract of wild olive flounder (Paralichythys olivaceus).</title>
        <authorList>
            <person name="Nguyen T.L."/>
            <person name="Kim D.-H."/>
        </authorList>
    </citation>
    <scope>NUCLEOTIDE SEQUENCE [LARGE SCALE GENOMIC DNA]</scope>
    <source>
        <strain evidence="3">WFLU12</strain>
    </source>
</reference>
<name>A0A2N5WG80_LACLL</name>
<proteinExistence type="predicted"/>
<dbReference type="Proteomes" id="UP000234865">
    <property type="component" value="Unassembled WGS sequence"/>
</dbReference>
<sequence>MMNEVKFNIRLYFTGGMKRLTDRIDNTGQPTPQRIVLNAMTALFDSLSDEDLKLIRLRYVEDLKLIRLRYVEDLTLDEVARRCYLNESTIRRHTNPTVKQVKEIIAKAKKNELIDRKEEIECQ</sequence>
<accession>A0A2N5WG80</accession>
<evidence type="ECO:0000313" key="2">
    <source>
        <dbReference type="EMBL" id="PLW61245.2"/>
    </source>
</evidence>
<dbReference type="SUPFAM" id="SSF88659">
    <property type="entry name" value="Sigma3 and sigma4 domains of RNA polymerase sigma factors"/>
    <property type="match status" value="1"/>
</dbReference>
<dbReference type="InterPro" id="IPR007630">
    <property type="entry name" value="RNA_pol_sigma70_r4"/>
</dbReference>
<dbReference type="GO" id="GO:0003700">
    <property type="term" value="F:DNA-binding transcription factor activity"/>
    <property type="evidence" value="ECO:0007669"/>
    <property type="project" value="InterPro"/>
</dbReference>
<dbReference type="AlphaFoldDB" id="A0A2N5WG80"/>
<gene>
    <name evidence="2" type="ORF">CYU10_000655</name>
</gene>
<dbReference type="Pfam" id="PF04545">
    <property type="entry name" value="Sigma70_r4"/>
    <property type="match status" value="1"/>
</dbReference>
<dbReference type="Gene3D" id="1.10.10.10">
    <property type="entry name" value="Winged helix-like DNA-binding domain superfamily/Winged helix DNA-binding domain"/>
    <property type="match status" value="1"/>
</dbReference>
<organism evidence="2 3">
    <name type="scientific">Lactococcus lactis subsp. lactis</name>
    <name type="common">Streptococcus lactis</name>
    <dbReference type="NCBI Taxonomy" id="1360"/>
    <lineage>
        <taxon>Bacteria</taxon>
        <taxon>Bacillati</taxon>
        <taxon>Bacillota</taxon>
        <taxon>Bacilli</taxon>
        <taxon>Lactobacillales</taxon>
        <taxon>Streptococcaceae</taxon>
        <taxon>Lactococcus</taxon>
    </lineage>
</organism>
<evidence type="ECO:0000259" key="1">
    <source>
        <dbReference type="Pfam" id="PF04545"/>
    </source>
</evidence>
<dbReference type="EMBL" id="PKRZ01000001">
    <property type="protein sequence ID" value="PLW61245.2"/>
    <property type="molecule type" value="Genomic_DNA"/>
</dbReference>